<dbReference type="AlphaFoldDB" id="A0A0P0VR22"/>
<accession>A0A0P0VR22</accession>
<evidence type="ECO:0000313" key="1">
    <source>
        <dbReference type="EMBL" id="BAS81518.1"/>
    </source>
</evidence>
<name>A0A0P0VR22_ORYSJ</name>
<keyword evidence="2" id="KW-1185">Reference proteome</keyword>
<reference evidence="2" key="1">
    <citation type="journal article" date="2005" name="Nature">
        <title>The map-based sequence of the rice genome.</title>
        <authorList>
            <consortium name="International rice genome sequencing project (IRGSP)"/>
            <person name="Matsumoto T."/>
            <person name="Wu J."/>
            <person name="Kanamori H."/>
            <person name="Katayose Y."/>
            <person name="Fujisawa M."/>
            <person name="Namiki N."/>
            <person name="Mizuno H."/>
            <person name="Yamamoto K."/>
            <person name="Antonio B.A."/>
            <person name="Baba T."/>
            <person name="Sakata K."/>
            <person name="Nagamura Y."/>
            <person name="Aoki H."/>
            <person name="Arikawa K."/>
            <person name="Arita K."/>
            <person name="Bito T."/>
            <person name="Chiden Y."/>
            <person name="Fujitsuka N."/>
            <person name="Fukunaka R."/>
            <person name="Hamada M."/>
            <person name="Harada C."/>
            <person name="Hayashi A."/>
            <person name="Hijishita S."/>
            <person name="Honda M."/>
            <person name="Hosokawa S."/>
            <person name="Ichikawa Y."/>
            <person name="Idonuma A."/>
            <person name="Iijima M."/>
            <person name="Ikeda M."/>
            <person name="Ikeno M."/>
            <person name="Ito K."/>
            <person name="Ito S."/>
            <person name="Ito T."/>
            <person name="Ito Y."/>
            <person name="Ito Y."/>
            <person name="Iwabuchi A."/>
            <person name="Kamiya K."/>
            <person name="Karasawa W."/>
            <person name="Kurita K."/>
            <person name="Katagiri S."/>
            <person name="Kikuta A."/>
            <person name="Kobayashi H."/>
            <person name="Kobayashi N."/>
            <person name="Machita K."/>
            <person name="Maehara T."/>
            <person name="Masukawa M."/>
            <person name="Mizubayashi T."/>
            <person name="Mukai Y."/>
            <person name="Nagasaki H."/>
            <person name="Nagata Y."/>
            <person name="Naito S."/>
            <person name="Nakashima M."/>
            <person name="Nakama Y."/>
            <person name="Nakamichi Y."/>
            <person name="Nakamura M."/>
            <person name="Meguro A."/>
            <person name="Negishi M."/>
            <person name="Ohta I."/>
            <person name="Ohta T."/>
            <person name="Okamoto M."/>
            <person name="Ono N."/>
            <person name="Saji S."/>
            <person name="Sakaguchi M."/>
            <person name="Sakai K."/>
            <person name="Shibata M."/>
            <person name="Shimokawa T."/>
            <person name="Song J."/>
            <person name="Takazaki Y."/>
            <person name="Terasawa K."/>
            <person name="Tsugane M."/>
            <person name="Tsuji K."/>
            <person name="Ueda S."/>
            <person name="Waki K."/>
            <person name="Yamagata H."/>
            <person name="Yamamoto M."/>
            <person name="Yamamoto S."/>
            <person name="Yamane H."/>
            <person name="Yoshiki S."/>
            <person name="Yoshihara R."/>
            <person name="Yukawa K."/>
            <person name="Zhong H."/>
            <person name="Yano M."/>
            <person name="Yuan Q."/>
            <person name="Ouyang S."/>
            <person name="Liu J."/>
            <person name="Jones K.M."/>
            <person name="Gansberger K."/>
            <person name="Moffat K."/>
            <person name="Hill J."/>
            <person name="Bera J."/>
            <person name="Fadrosh D."/>
            <person name="Jin S."/>
            <person name="Johri S."/>
            <person name="Kim M."/>
            <person name="Overton L."/>
            <person name="Reardon M."/>
            <person name="Tsitrin T."/>
            <person name="Vuong H."/>
            <person name="Weaver B."/>
            <person name="Ciecko A."/>
            <person name="Tallon L."/>
            <person name="Jackson J."/>
            <person name="Pai G."/>
            <person name="Aken S.V."/>
            <person name="Utterback T."/>
            <person name="Reidmuller S."/>
            <person name="Feldblyum T."/>
            <person name="Hsiao J."/>
            <person name="Zismann V."/>
            <person name="Iobst S."/>
            <person name="de Vazeille A.R."/>
            <person name="Buell C.R."/>
            <person name="Ying K."/>
            <person name="Li Y."/>
            <person name="Lu T."/>
            <person name="Huang Y."/>
            <person name="Zhao Q."/>
            <person name="Feng Q."/>
            <person name="Zhang L."/>
            <person name="Zhu J."/>
            <person name="Weng Q."/>
            <person name="Mu J."/>
            <person name="Lu Y."/>
            <person name="Fan D."/>
            <person name="Liu Y."/>
            <person name="Guan J."/>
            <person name="Zhang Y."/>
            <person name="Yu S."/>
            <person name="Liu X."/>
            <person name="Zhang Y."/>
            <person name="Hong G."/>
            <person name="Han B."/>
            <person name="Choisne N."/>
            <person name="Demange N."/>
            <person name="Orjeda G."/>
            <person name="Samain S."/>
            <person name="Cattolico L."/>
            <person name="Pelletier E."/>
            <person name="Couloux A."/>
            <person name="Segurens B."/>
            <person name="Wincker P."/>
            <person name="D'Hont A."/>
            <person name="Scarpelli C."/>
            <person name="Weissenbach J."/>
            <person name="Salanoubat M."/>
            <person name="Quetier F."/>
            <person name="Yu Y."/>
            <person name="Kim H.R."/>
            <person name="Rambo T."/>
            <person name="Currie J."/>
            <person name="Collura K."/>
            <person name="Luo M."/>
            <person name="Yang T."/>
            <person name="Ammiraju J.S.S."/>
            <person name="Engler F."/>
            <person name="Soderlund C."/>
            <person name="Wing R.A."/>
            <person name="Palmer L.E."/>
            <person name="de la Bastide M."/>
            <person name="Spiegel L."/>
            <person name="Nascimento L."/>
            <person name="Zutavern T."/>
            <person name="O'Shaughnessy A."/>
            <person name="Dike S."/>
            <person name="Dedhia N."/>
            <person name="Preston R."/>
            <person name="Balija V."/>
            <person name="McCombie W.R."/>
            <person name="Chow T."/>
            <person name="Chen H."/>
            <person name="Chung M."/>
            <person name="Chen C."/>
            <person name="Shaw J."/>
            <person name="Wu H."/>
            <person name="Hsiao K."/>
            <person name="Chao Y."/>
            <person name="Chu M."/>
            <person name="Cheng C."/>
            <person name="Hour A."/>
            <person name="Lee P."/>
            <person name="Lin S."/>
            <person name="Lin Y."/>
            <person name="Liou J."/>
            <person name="Liu S."/>
            <person name="Hsing Y."/>
            <person name="Raghuvanshi S."/>
            <person name="Mohanty A."/>
            <person name="Bharti A.K."/>
            <person name="Gaur A."/>
            <person name="Gupta V."/>
            <person name="Kumar D."/>
            <person name="Ravi V."/>
            <person name="Vij S."/>
            <person name="Kapur A."/>
            <person name="Khurana P."/>
            <person name="Khurana P."/>
            <person name="Khurana J.P."/>
            <person name="Tyagi A.K."/>
            <person name="Gaikwad K."/>
            <person name="Singh A."/>
            <person name="Dalal V."/>
            <person name="Srivastava S."/>
            <person name="Dixit A."/>
            <person name="Pal A.K."/>
            <person name="Ghazi I.A."/>
            <person name="Yadav M."/>
            <person name="Pandit A."/>
            <person name="Bhargava A."/>
            <person name="Sureshbabu K."/>
            <person name="Batra K."/>
            <person name="Sharma T.R."/>
            <person name="Mohapatra T."/>
            <person name="Singh N.K."/>
            <person name="Messing J."/>
            <person name="Nelson A.B."/>
            <person name="Fuks G."/>
            <person name="Kavchok S."/>
            <person name="Keizer G."/>
            <person name="Linton E."/>
            <person name="Llaca V."/>
            <person name="Song R."/>
            <person name="Tanyolac B."/>
            <person name="Young S."/>
            <person name="Ho-Il K."/>
            <person name="Hahn J.H."/>
            <person name="Sangsakoo G."/>
            <person name="Vanavichit A."/>
            <person name="de Mattos Luiz.A.T."/>
            <person name="Zimmer P.D."/>
            <person name="Malone G."/>
            <person name="Dellagostin O."/>
            <person name="de Oliveira A.C."/>
            <person name="Bevan M."/>
            <person name="Bancroft I."/>
            <person name="Minx P."/>
            <person name="Cordum H."/>
            <person name="Wilson R."/>
            <person name="Cheng Z."/>
            <person name="Jin W."/>
            <person name="Jiang J."/>
            <person name="Leong S.A."/>
            <person name="Iwama H."/>
            <person name="Gojobori T."/>
            <person name="Itoh T."/>
            <person name="Niimura Y."/>
            <person name="Fujii Y."/>
            <person name="Habara T."/>
            <person name="Sakai H."/>
            <person name="Sato Y."/>
            <person name="Wilson G."/>
            <person name="Kumar K."/>
            <person name="McCouch S."/>
            <person name="Juretic N."/>
            <person name="Hoen D."/>
            <person name="Wright S."/>
            <person name="Bruskiewich R."/>
            <person name="Bureau T."/>
            <person name="Miyao A."/>
            <person name="Hirochika H."/>
            <person name="Nishikawa T."/>
            <person name="Kadowaki K."/>
            <person name="Sugiura M."/>
            <person name="Burr B."/>
            <person name="Sasaki T."/>
        </authorList>
    </citation>
    <scope>NUCLEOTIDE SEQUENCE [LARGE SCALE GENOMIC DNA]</scope>
    <source>
        <strain evidence="2">cv. Nipponbare</strain>
    </source>
</reference>
<sequence length="77" mass="7971">MAMDEDVEVVAPAAEAVTPPHFRSCVPAAARIGGGGDFGEGFGIPAWEGSNFAVRRGDVGWQPSSSRVGPGRDCVRV</sequence>
<dbReference type="EMBL" id="AP014958">
    <property type="protein sequence ID" value="BAS81518.1"/>
    <property type="molecule type" value="Genomic_DNA"/>
</dbReference>
<gene>
    <name evidence="1" type="ordered locus">Os02g0811102</name>
    <name evidence="1" type="ORF">OSNPB_020811102</name>
</gene>
<dbReference type="PaxDb" id="39947-A0A0P0VR22"/>
<reference evidence="1 2" key="2">
    <citation type="journal article" date="2013" name="Plant Cell Physiol.">
        <title>Rice Annotation Project Database (RAP-DB): an integrative and interactive database for rice genomics.</title>
        <authorList>
            <person name="Sakai H."/>
            <person name="Lee S.S."/>
            <person name="Tanaka T."/>
            <person name="Numa H."/>
            <person name="Kim J."/>
            <person name="Kawahara Y."/>
            <person name="Wakimoto H."/>
            <person name="Yang C.C."/>
            <person name="Iwamoto M."/>
            <person name="Abe T."/>
            <person name="Yamada Y."/>
            <person name="Muto A."/>
            <person name="Inokuchi H."/>
            <person name="Ikemura T."/>
            <person name="Matsumoto T."/>
            <person name="Sasaki T."/>
            <person name="Itoh T."/>
        </authorList>
    </citation>
    <scope>NUCLEOTIDE SEQUENCE [LARGE SCALE GENOMIC DNA]</scope>
    <source>
        <strain evidence="2">cv. Nipponbare</strain>
    </source>
</reference>
<proteinExistence type="predicted"/>
<reference evidence="1 2" key="3">
    <citation type="journal article" date="2013" name="Rice">
        <title>Improvement of the Oryza sativa Nipponbare reference genome using next generation sequence and optical map data.</title>
        <authorList>
            <person name="Kawahara Y."/>
            <person name="de la Bastide M."/>
            <person name="Hamilton J.P."/>
            <person name="Kanamori H."/>
            <person name="McCombie W.R."/>
            <person name="Ouyang S."/>
            <person name="Schwartz D.C."/>
            <person name="Tanaka T."/>
            <person name="Wu J."/>
            <person name="Zhou S."/>
            <person name="Childs K.L."/>
            <person name="Davidson R.M."/>
            <person name="Lin H."/>
            <person name="Quesada-Ocampo L."/>
            <person name="Vaillancourt B."/>
            <person name="Sakai H."/>
            <person name="Lee S.S."/>
            <person name="Kim J."/>
            <person name="Numa H."/>
            <person name="Itoh T."/>
            <person name="Buell C.R."/>
            <person name="Matsumoto T."/>
        </authorList>
    </citation>
    <scope>NUCLEOTIDE SEQUENCE [LARGE SCALE GENOMIC DNA]</scope>
    <source>
        <strain evidence="2">cv. Nipponbare</strain>
    </source>
</reference>
<dbReference type="InParanoid" id="A0A0P0VR22"/>
<protein>
    <submittedName>
        <fullName evidence="1">Os02g0811102 protein</fullName>
    </submittedName>
</protein>
<evidence type="ECO:0000313" key="2">
    <source>
        <dbReference type="Proteomes" id="UP000059680"/>
    </source>
</evidence>
<organism evidence="1 2">
    <name type="scientific">Oryza sativa subsp. japonica</name>
    <name type="common">Rice</name>
    <dbReference type="NCBI Taxonomy" id="39947"/>
    <lineage>
        <taxon>Eukaryota</taxon>
        <taxon>Viridiplantae</taxon>
        <taxon>Streptophyta</taxon>
        <taxon>Embryophyta</taxon>
        <taxon>Tracheophyta</taxon>
        <taxon>Spermatophyta</taxon>
        <taxon>Magnoliopsida</taxon>
        <taxon>Liliopsida</taxon>
        <taxon>Poales</taxon>
        <taxon>Poaceae</taxon>
        <taxon>BOP clade</taxon>
        <taxon>Oryzoideae</taxon>
        <taxon>Oryzeae</taxon>
        <taxon>Oryzinae</taxon>
        <taxon>Oryza</taxon>
        <taxon>Oryza sativa</taxon>
    </lineage>
</organism>
<dbReference type="Proteomes" id="UP000059680">
    <property type="component" value="Chromosome 2"/>
</dbReference>